<gene>
    <name evidence="1" type="ORF">QQA45_03290</name>
</gene>
<organism evidence="1 2">
    <name type="scientific">Sneathia sanguinegens</name>
    <dbReference type="NCBI Taxonomy" id="40543"/>
    <lineage>
        <taxon>Bacteria</taxon>
        <taxon>Fusobacteriati</taxon>
        <taxon>Fusobacteriota</taxon>
        <taxon>Fusobacteriia</taxon>
        <taxon>Fusobacteriales</taxon>
        <taxon>Leptotrichiaceae</taxon>
        <taxon>Sneathia</taxon>
    </lineage>
</organism>
<dbReference type="EMBL" id="JASSPP010000004">
    <property type="protein sequence ID" value="MDK9580540.1"/>
    <property type="molecule type" value="Genomic_DNA"/>
</dbReference>
<reference evidence="1 2" key="1">
    <citation type="submission" date="2023-06" db="EMBL/GenBank/DDBJ databases">
        <title>Antibody response to the Sneathia vaginalis cytopathogenic toxin A during pregnancy.</title>
        <authorList>
            <person name="Mccoy Z.T."/>
            <person name="Serrano M.G."/>
            <person name="Spaine K."/>
            <person name="Edwards D.J."/>
            <person name="Buck G.A."/>
            <person name="Jefferson K."/>
        </authorList>
    </citation>
    <scope>NUCLEOTIDE SEQUENCE [LARGE SCALE GENOMIC DNA]</scope>
    <source>
        <strain evidence="1 2">CCUG 42621</strain>
    </source>
</reference>
<sequence length="63" mass="8010">MIYRKDRQFFIILDYKKTVYIERLINEIIEEFLPIGFECRYFFNNFLFLDIIEFSEQERWISI</sequence>
<accession>A0ABT7HKP5</accession>
<evidence type="ECO:0000313" key="2">
    <source>
        <dbReference type="Proteomes" id="UP001225134"/>
    </source>
</evidence>
<dbReference type="RefSeq" id="WP_285152851.1">
    <property type="nucleotide sequence ID" value="NZ_JASSPP010000004.1"/>
</dbReference>
<proteinExistence type="predicted"/>
<protein>
    <submittedName>
        <fullName evidence="1">Uncharacterized protein</fullName>
    </submittedName>
</protein>
<comment type="caution">
    <text evidence="1">The sequence shown here is derived from an EMBL/GenBank/DDBJ whole genome shotgun (WGS) entry which is preliminary data.</text>
</comment>
<dbReference type="Proteomes" id="UP001225134">
    <property type="component" value="Unassembled WGS sequence"/>
</dbReference>
<name>A0ABT7HKP5_9FUSO</name>
<keyword evidence="2" id="KW-1185">Reference proteome</keyword>
<evidence type="ECO:0000313" key="1">
    <source>
        <dbReference type="EMBL" id="MDK9580540.1"/>
    </source>
</evidence>